<feature type="compositionally biased region" description="Polar residues" evidence="1">
    <location>
        <begin position="48"/>
        <end position="66"/>
    </location>
</feature>
<reference evidence="2 3" key="1">
    <citation type="submission" date="2005-09" db="EMBL/GenBank/DDBJ databases">
        <authorList>
            <person name="Mural R.J."/>
            <person name="Li P.W."/>
            <person name="Adams M.D."/>
            <person name="Amanatides P.G."/>
            <person name="Baden-Tillson H."/>
            <person name="Barnstead M."/>
            <person name="Chin S.H."/>
            <person name="Dew I."/>
            <person name="Evans C.A."/>
            <person name="Ferriera S."/>
            <person name="Flanigan M."/>
            <person name="Fosler C."/>
            <person name="Glodek A."/>
            <person name="Gu Z."/>
            <person name="Holt R.A."/>
            <person name="Jennings D."/>
            <person name="Kraft C.L."/>
            <person name="Lu F."/>
            <person name="Nguyen T."/>
            <person name="Nusskern D.R."/>
            <person name="Pfannkoch C.M."/>
            <person name="Sitter C."/>
            <person name="Sutton G.G."/>
            <person name="Venter J.C."/>
            <person name="Wang Z."/>
            <person name="Woodage T."/>
            <person name="Zheng X.H."/>
            <person name="Zhong F."/>
        </authorList>
    </citation>
    <scope>NUCLEOTIDE SEQUENCE [LARGE SCALE GENOMIC DNA]</scope>
    <source>
        <strain>BN</strain>
        <strain evidence="3">Sprague-Dawley</strain>
    </source>
</reference>
<name>A6JTC3_RAT</name>
<evidence type="ECO:0000313" key="2">
    <source>
        <dbReference type="EMBL" id="EDL93524.1"/>
    </source>
</evidence>
<feature type="region of interest" description="Disordered" evidence="1">
    <location>
        <begin position="23"/>
        <end position="66"/>
    </location>
</feature>
<dbReference type="AlphaFoldDB" id="A6JTC3"/>
<sequence length="66" mass="7167">MLMTPMPAIWTLHHHCKIALPPGPNAGHAHPAAGALLPRPAHHLPTRSLRTSENLSPGPHQVQQLR</sequence>
<gene>
    <name evidence="2" type="ORF">rCG_45683</name>
</gene>
<dbReference type="EMBL" id="CH474001">
    <property type="protein sequence ID" value="EDL93524.1"/>
    <property type="molecule type" value="Genomic_DNA"/>
</dbReference>
<protein>
    <submittedName>
        <fullName evidence="2">RCG45683</fullName>
    </submittedName>
</protein>
<proteinExistence type="predicted"/>
<evidence type="ECO:0000313" key="3">
    <source>
        <dbReference type="Proteomes" id="UP000234681"/>
    </source>
</evidence>
<feature type="non-terminal residue" evidence="2">
    <location>
        <position position="66"/>
    </location>
</feature>
<evidence type="ECO:0000256" key="1">
    <source>
        <dbReference type="SAM" id="MobiDB-lite"/>
    </source>
</evidence>
<accession>A6JTC3</accession>
<feature type="compositionally biased region" description="Low complexity" evidence="1">
    <location>
        <begin position="25"/>
        <end position="39"/>
    </location>
</feature>
<dbReference type="Proteomes" id="UP000234681">
    <property type="component" value="Chromosome 3"/>
</dbReference>
<organism evidence="2 3">
    <name type="scientific">Rattus norvegicus</name>
    <name type="common">Rat</name>
    <dbReference type="NCBI Taxonomy" id="10116"/>
    <lineage>
        <taxon>Eukaryota</taxon>
        <taxon>Metazoa</taxon>
        <taxon>Chordata</taxon>
        <taxon>Craniata</taxon>
        <taxon>Vertebrata</taxon>
        <taxon>Euteleostomi</taxon>
        <taxon>Mammalia</taxon>
        <taxon>Eutheria</taxon>
        <taxon>Euarchontoglires</taxon>
        <taxon>Glires</taxon>
        <taxon>Rodentia</taxon>
        <taxon>Myomorpha</taxon>
        <taxon>Muroidea</taxon>
        <taxon>Muridae</taxon>
        <taxon>Murinae</taxon>
        <taxon>Rattus</taxon>
    </lineage>
</organism>